<reference evidence="2" key="1">
    <citation type="journal article" date="2023" name="Comput. Struct. Biotechnol. J.">
        <title>Discovery of a novel marine Bacteroidetes with a rich repertoire of carbohydrate-active enzymes.</title>
        <authorList>
            <person name="Chen B."/>
            <person name="Liu G."/>
            <person name="Chen Q."/>
            <person name="Wang H."/>
            <person name="Liu L."/>
            <person name="Tang K."/>
        </authorList>
    </citation>
    <scope>NUCLEOTIDE SEQUENCE</scope>
    <source>
        <strain evidence="2">TK19036</strain>
    </source>
</reference>
<name>A0AA49JCI0_9BACT</name>
<dbReference type="PANTHER" id="PTHR22946">
    <property type="entry name" value="DIENELACTONE HYDROLASE DOMAIN-CONTAINING PROTEIN-RELATED"/>
    <property type="match status" value="1"/>
</dbReference>
<dbReference type="Pfam" id="PF05448">
    <property type="entry name" value="AXE1"/>
    <property type="match status" value="1"/>
</dbReference>
<protein>
    <submittedName>
        <fullName evidence="2">Acetylxylan esterase</fullName>
    </submittedName>
</protein>
<evidence type="ECO:0000313" key="2">
    <source>
        <dbReference type="EMBL" id="WKN35678.1"/>
    </source>
</evidence>
<dbReference type="InterPro" id="IPR029058">
    <property type="entry name" value="AB_hydrolase_fold"/>
</dbReference>
<evidence type="ECO:0000259" key="1">
    <source>
        <dbReference type="Pfam" id="PF05448"/>
    </source>
</evidence>
<dbReference type="PANTHER" id="PTHR22946:SF8">
    <property type="entry name" value="ACETYL XYLAN ESTERASE DOMAIN-CONTAINING PROTEIN"/>
    <property type="match status" value="1"/>
</dbReference>
<proteinExistence type="predicted"/>
<reference evidence="2" key="2">
    <citation type="journal article" date="2024" name="Antonie Van Leeuwenhoek">
        <title>Roseihalotalea indica gen. nov., sp. nov., a halophilic Bacteroidetes from mesopelagic Southwest Indian Ocean with higher carbohydrate metabolic potential.</title>
        <authorList>
            <person name="Chen B."/>
            <person name="Zhang M."/>
            <person name="Lin D."/>
            <person name="Ye J."/>
            <person name="Tang K."/>
        </authorList>
    </citation>
    <scope>NUCLEOTIDE SEQUENCE</scope>
    <source>
        <strain evidence="2">TK19036</strain>
    </source>
</reference>
<dbReference type="InterPro" id="IPR050261">
    <property type="entry name" value="FrsA_esterase"/>
</dbReference>
<gene>
    <name evidence="2" type="ORF">K4G66_25240</name>
</gene>
<dbReference type="AlphaFoldDB" id="A0AA49JCI0"/>
<sequence length="718" mass="81427">MRRSVCYTFCFLLAFHALWGQDEDLRLLNYYQYYGDQENVLYKQMVKEAEKHFEVREQKIASLTTPQDWQTYQGSIKQKLMQLIGPLPEKTPLNPQVTGTIERADFTVEKIIYESQPGFYITAALFLPKKLQEKAPAIIYCSGHSPLGFRSDVYQNKIINLVKKGFVVLAFDPLGQGERMQYPDEEGIKSLIGGPTDEHGYVGARCFLTGSSLAKYMIWDGIRTVDYLLTRPEVDPQRIGLTGRSGGGTQTTYIAAFDDRIQAAAPEAYLTRLETLMKTEGPQDAEQNIPYFIDQELDLADFLIVRAPKPTLIVSTTRDMFSIAGARETYHEVKRAYQALGNPAAISMSEDDAPHASTLKNREAMYAFFRKYLQNPGDSHEEEVTLFRPEELWATPNGQVALDLGSRNVFGLNRDEAIQKKERIRKERVNFESQKVITKAKALTGYQSPSTSQKVHFAGQYSRDGYKVQKYLMIEEEQVTPFLLFVPDQARKKETILYFHPDGKTVQAAPGEQIEAWVKQGIMVLSADVRGTGELGPGYLKGDAYIDSVSYNQWFGGMLLHQSIVARQAEDMVRMARYLTSAFKEREISITAIAHSTLTPALLHAAAFEPTIQRTVLVEPLYSYESLVTHEQYDARWVHGSVNNAMNNYDLADLAASLAPRHLLVVNPIDHQFNSANPSEFEQEWAFVREQYQNSGNVKILVTDDGQQEEETIINWLR</sequence>
<accession>A0AA49JCI0</accession>
<dbReference type="InterPro" id="IPR008391">
    <property type="entry name" value="AXE1_dom"/>
</dbReference>
<dbReference type="SUPFAM" id="SSF53474">
    <property type="entry name" value="alpha/beta-Hydrolases"/>
    <property type="match status" value="2"/>
</dbReference>
<dbReference type="EMBL" id="CP120682">
    <property type="protein sequence ID" value="WKN35678.1"/>
    <property type="molecule type" value="Genomic_DNA"/>
</dbReference>
<dbReference type="Gene3D" id="3.40.50.1820">
    <property type="entry name" value="alpha/beta hydrolase"/>
    <property type="match status" value="2"/>
</dbReference>
<feature type="domain" description="Acetyl xylan esterase" evidence="1">
    <location>
        <begin position="109"/>
        <end position="276"/>
    </location>
</feature>
<organism evidence="2">
    <name type="scientific">Roseihalotalea indica</name>
    <dbReference type="NCBI Taxonomy" id="2867963"/>
    <lineage>
        <taxon>Bacteria</taxon>
        <taxon>Pseudomonadati</taxon>
        <taxon>Bacteroidota</taxon>
        <taxon>Cytophagia</taxon>
        <taxon>Cytophagales</taxon>
        <taxon>Catalimonadaceae</taxon>
        <taxon>Roseihalotalea</taxon>
    </lineage>
</organism>